<keyword evidence="3" id="KW-1185">Reference proteome</keyword>
<organism evidence="1">
    <name type="scientific">Capitella teleta</name>
    <name type="common">Polychaete worm</name>
    <dbReference type="NCBI Taxonomy" id="283909"/>
    <lineage>
        <taxon>Eukaryota</taxon>
        <taxon>Metazoa</taxon>
        <taxon>Spiralia</taxon>
        <taxon>Lophotrochozoa</taxon>
        <taxon>Annelida</taxon>
        <taxon>Polychaeta</taxon>
        <taxon>Sedentaria</taxon>
        <taxon>Scolecida</taxon>
        <taxon>Capitellidae</taxon>
        <taxon>Capitella</taxon>
    </lineage>
</organism>
<evidence type="ECO:0000313" key="3">
    <source>
        <dbReference type="Proteomes" id="UP000014760"/>
    </source>
</evidence>
<reference evidence="1 3" key="2">
    <citation type="journal article" date="2013" name="Nature">
        <title>Insights into bilaterian evolution from three spiralian genomes.</title>
        <authorList>
            <person name="Simakov O."/>
            <person name="Marletaz F."/>
            <person name="Cho S.J."/>
            <person name="Edsinger-Gonzales E."/>
            <person name="Havlak P."/>
            <person name="Hellsten U."/>
            <person name="Kuo D.H."/>
            <person name="Larsson T."/>
            <person name="Lv J."/>
            <person name="Arendt D."/>
            <person name="Savage R."/>
            <person name="Osoegawa K."/>
            <person name="de Jong P."/>
            <person name="Grimwood J."/>
            <person name="Chapman J.A."/>
            <person name="Shapiro H."/>
            <person name="Aerts A."/>
            <person name="Otillar R.P."/>
            <person name="Terry A.Y."/>
            <person name="Boore J.L."/>
            <person name="Grigoriev I.V."/>
            <person name="Lindberg D.R."/>
            <person name="Seaver E.C."/>
            <person name="Weisblat D.A."/>
            <person name="Putnam N.H."/>
            <person name="Rokhsar D.S."/>
        </authorList>
    </citation>
    <scope>NUCLEOTIDE SEQUENCE</scope>
    <source>
        <strain evidence="1 3">I ESC-2004</strain>
    </source>
</reference>
<reference evidence="3" key="1">
    <citation type="submission" date="2012-12" db="EMBL/GenBank/DDBJ databases">
        <authorList>
            <person name="Hellsten U."/>
            <person name="Grimwood J."/>
            <person name="Chapman J.A."/>
            <person name="Shapiro H."/>
            <person name="Aerts A."/>
            <person name="Otillar R.P."/>
            <person name="Terry A.Y."/>
            <person name="Boore J.L."/>
            <person name="Simakov O."/>
            <person name="Marletaz F."/>
            <person name="Cho S.-J."/>
            <person name="Edsinger-Gonzales E."/>
            <person name="Havlak P."/>
            <person name="Kuo D.-H."/>
            <person name="Larsson T."/>
            <person name="Lv J."/>
            <person name="Arendt D."/>
            <person name="Savage R."/>
            <person name="Osoegawa K."/>
            <person name="de Jong P."/>
            <person name="Lindberg D.R."/>
            <person name="Seaver E.C."/>
            <person name="Weisblat D.A."/>
            <person name="Putnam N.H."/>
            <person name="Grigoriev I.V."/>
            <person name="Rokhsar D.S."/>
        </authorList>
    </citation>
    <scope>NUCLEOTIDE SEQUENCE</scope>
    <source>
        <strain evidence="3">I ESC-2004</strain>
    </source>
</reference>
<dbReference type="EMBL" id="KB312031">
    <property type="protein sequence ID" value="ELT87981.1"/>
    <property type="molecule type" value="Genomic_DNA"/>
</dbReference>
<evidence type="ECO:0000313" key="1">
    <source>
        <dbReference type="EMBL" id="ELT87981.1"/>
    </source>
</evidence>
<dbReference type="EnsemblMetazoa" id="CapteT202833">
    <property type="protein sequence ID" value="CapteP202833"/>
    <property type="gene ID" value="CapteG202833"/>
</dbReference>
<dbReference type="Proteomes" id="UP000014760">
    <property type="component" value="Unassembled WGS sequence"/>
</dbReference>
<dbReference type="EMBL" id="AMQN01015574">
    <property type="status" value="NOT_ANNOTATED_CDS"/>
    <property type="molecule type" value="Genomic_DNA"/>
</dbReference>
<protein>
    <recommendedName>
        <fullName evidence="4">Retrotransposon gag domain-containing protein</fullName>
    </recommendedName>
</protein>
<dbReference type="AlphaFoldDB" id="R7T4X6"/>
<dbReference type="SUPFAM" id="SSF56219">
    <property type="entry name" value="DNase I-like"/>
    <property type="match status" value="1"/>
</dbReference>
<gene>
    <name evidence="1" type="ORF">CAPTEDRAFT_202833</name>
</gene>
<dbReference type="HOGENOM" id="CLU_581729_0_0_1"/>
<accession>R7T4X6</accession>
<reference evidence="2" key="3">
    <citation type="submission" date="2015-06" db="UniProtKB">
        <authorList>
            <consortium name="EnsemblMetazoa"/>
        </authorList>
    </citation>
    <scope>IDENTIFICATION</scope>
</reference>
<dbReference type="PANTHER" id="PTHR33198">
    <property type="entry name" value="ANK_REP_REGION DOMAIN-CONTAINING PROTEIN-RELATED"/>
    <property type="match status" value="1"/>
</dbReference>
<dbReference type="Gene3D" id="3.60.10.10">
    <property type="entry name" value="Endonuclease/exonuclease/phosphatase"/>
    <property type="match status" value="1"/>
</dbReference>
<dbReference type="PANTHER" id="PTHR33198:SF20">
    <property type="entry name" value="RETROTRANSPOSON GAG DOMAIN-CONTAINING PROTEIN"/>
    <property type="match status" value="1"/>
</dbReference>
<dbReference type="STRING" id="283909.R7T4X6"/>
<dbReference type="OrthoDB" id="6628884at2759"/>
<proteinExistence type="predicted"/>
<dbReference type="InterPro" id="IPR036691">
    <property type="entry name" value="Endo/exonu/phosph_ase_sf"/>
</dbReference>
<evidence type="ECO:0000313" key="2">
    <source>
        <dbReference type="EnsemblMetazoa" id="CapteP202833"/>
    </source>
</evidence>
<evidence type="ECO:0008006" key="4">
    <source>
        <dbReference type="Google" id="ProtNLM"/>
    </source>
</evidence>
<sequence>MAQGIQTPSLNWDHKDQQLAFTEWNDFLESYLVIHNVAEEKKWHCILLSVGTNIREIWETWQLSSNQKADSSGIFKKFEEHLIGTPDKWVSRLELSALKQKDNEPVKDFACRLRAKAKACKYEGAATDDQITFQLIKGVKSVEIQRRLIAKDNDLKLDTAMKCEATQHSKSTHIDVLKSSQDEDMPILWIEPSAEKMPSLRQEMQQVQSCEPFCKDGPAILSCDASERLGIVSIARNRNISTIIKDTVSTSTSEEGNAMGVDSRAMDTTTFLLVNAYFPCDNHSKTSVGAEYQAALDSALCLWIESDADVVILGGDLNTDISHNNAHSHALNQLAHDMNSDLAWRCSEAQQMSDTFISNAGTSFFPVSRSNKLSSPKWSERMKLYKDDALFWDSVWKSCDKPRDGIVFDLWQNTKREYHYALRRYKREERALRRKREWAQARRPQMIAVFRKRFRMLTLRKEKKNCSNYR</sequence>
<name>R7T4X6_CAPTE</name>